<proteinExistence type="predicted"/>
<name>A0ABN7X365_GIGMA</name>
<comment type="caution">
    <text evidence="2">The sequence shown here is derived from an EMBL/GenBank/DDBJ whole genome shotgun (WGS) entry which is preliminary data.</text>
</comment>
<evidence type="ECO:0000313" key="2">
    <source>
        <dbReference type="EMBL" id="CAG8844929.1"/>
    </source>
</evidence>
<evidence type="ECO:0000256" key="1">
    <source>
        <dbReference type="SAM" id="MobiDB-lite"/>
    </source>
</evidence>
<organism evidence="2 3">
    <name type="scientific">Gigaspora margarita</name>
    <dbReference type="NCBI Taxonomy" id="4874"/>
    <lineage>
        <taxon>Eukaryota</taxon>
        <taxon>Fungi</taxon>
        <taxon>Fungi incertae sedis</taxon>
        <taxon>Mucoromycota</taxon>
        <taxon>Glomeromycotina</taxon>
        <taxon>Glomeromycetes</taxon>
        <taxon>Diversisporales</taxon>
        <taxon>Gigasporaceae</taxon>
        <taxon>Gigaspora</taxon>
    </lineage>
</organism>
<reference evidence="2 3" key="1">
    <citation type="submission" date="2021-06" db="EMBL/GenBank/DDBJ databases">
        <authorList>
            <person name="Kallberg Y."/>
            <person name="Tangrot J."/>
            <person name="Rosling A."/>
        </authorList>
    </citation>
    <scope>NUCLEOTIDE SEQUENCE [LARGE SCALE GENOMIC DNA]</scope>
    <source>
        <strain evidence="2 3">120-4 pot B 10/14</strain>
    </source>
</reference>
<sequence length="40" mass="5070">KEKRFRHWDPNRRAMEETRRCSKESKRIYDKDHVIPKADR</sequence>
<dbReference type="Proteomes" id="UP000789901">
    <property type="component" value="Unassembled WGS sequence"/>
</dbReference>
<feature type="region of interest" description="Disordered" evidence="1">
    <location>
        <begin position="1"/>
        <end position="40"/>
    </location>
</feature>
<feature type="compositionally biased region" description="Basic and acidic residues" evidence="1">
    <location>
        <begin position="7"/>
        <end position="40"/>
    </location>
</feature>
<feature type="non-terminal residue" evidence="2">
    <location>
        <position position="40"/>
    </location>
</feature>
<feature type="non-terminal residue" evidence="2">
    <location>
        <position position="1"/>
    </location>
</feature>
<protein>
    <submittedName>
        <fullName evidence="2">1724_t:CDS:1</fullName>
    </submittedName>
</protein>
<keyword evidence="3" id="KW-1185">Reference proteome</keyword>
<dbReference type="EMBL" id="CAJVQB010077604">
    <property type="protein sequence ID" value="CAG8844929.1"/>
    <property type="molecule type" value="Genomic_DNA"/>
</dbReference>
<evidence type="ECO:0000313" key="3">
    <source>
        <dbReference type="Proteomes" id="UP000789901"/>
    </source>
</evidence>
<accession>A0ABN7X365</accession>
<gene>
    <name evidence="2" type="ORF">GMARGA_LOCUS37370</name>
</gene>